<evidence type="ECO:0000256" key="2">
    <source>
        <dbReference type="ARBA" id="ARBA00022692"/>
    </source>
</evidence>
<dbReference type="GeneID" id="63146375"/>
<evidence type="ECO:0000256" key="1">
    <source>
        <dbReference type="ARBA" id="ARBA00004141"/>
    </source>
</evidence>
<dbReference type="GO" id="GO:0016020">
    <property type="term" value="C:membrane"/>
    <property type="evidence" value="ECO:0007669"/>
    <property type="project" value="UniProtKB-SubCell"/>
</dbReference>
<keyword evidence="3 6" id="KW-1133">Transmembrane helix</keyword>
<name>A0A369AWG6_9ENTE</name>
<dbReference type="AlphaFoldDB" id="A0A369AWG6"/>
<reference evidence="9 10" key="1">
    <citation type="submission" date="2017-05" db="EMBL/GenBank/DDBJ databases">
        <title>Vagococcus spp. assemblies.</title>
        <authorList>
            <person name="Gulvik C.A."/>
        </authorList>
    </citation>
    <scope>NUCLEOTIDE SEQUENCE [LARGE SCALE GENOMIC DNA]</scope>
    <source>
        <strain evidence="9 10">NCFB 2497</strain>
    </source>
</reference>
<evidence type="ECO:0000313" key="11">
    <source>
        <dbReference type="Proteomes" id="UP000521358"/>
    </source>
</evidence>
<reference evidence="8 11" key="2">
    <citation type="submission" date="2020-03" db="EMBL/GenBank/DDBJ databases">
        <title>Bacterial samples isolated from urine from healthy bovine heifers (Gyr breed).</title>
        <authorList>
            <person name="Giannattasio-Ferraz S."/>
            <person name="Maskeri L."/>
            <person name="Penido A."/>
            <person name="Barbosa-Stancioli E.F."/>
            <person name="Putonti C."/>
        </authorList>
    </citation>
    <scope>NUCLEOTIDE SEQUENCE [LARGE SCALE GENOMIC DNA]</scope>
    <source>
        <strain evidence="8 11">UFMG-H7</strain>
    </source>
</reference>
<dbReference type="Proteomes" id="UP000521358">
    <property type="component" value="Unassembled WGS sequence"/>
</dbReference>
<evidence type="ECO:0000256" key="4">
    <source>
        <dbReference type="ARBA" id="ARBA00023136"/>
    </source>
</evidence>
<dbReference type="Proteomes" id="UP000288197">
    <property type="component" value="Unassembled WGS sequence"/>
</dbReference>
<dbReference type="EMBL" id="JAAVMB010000001">
    <property type="protein sequence ID" value="NKC66829.1"/>
    <property type="molecule type" value="Genomic_DNA"/>
</dbReference>
<feature type="transmembrane region" description="Helical" evidence="6">
    <location>
        <begin position="60"/>
        <end position="77"/>
    </location>
</feature>
<dbReference type="InterPro" id="IPR049453">
    <property type="entry name" value="Memb_transporter_dom"/>
</dbReference>
<keyword evidence="10" id="KW-1185">Reference proteome</keyword>
<gene>
    <name evidence="9" type="ORF">CBF32_06880</name>
    <name evidence="8" type="ORF">HED35_01885</name>
</gene>
<dbReference type="RefSeq" id="WP_086341289.1">
    <property type="nucleotide sequence ID" value="NZ_CP081459.1"/>
</dbReference>
<comment type="caution">
    <text evidence="8">The sequence shown here is derived from an EMBL/GenBank/DDBJ whole genome shotgun (WGS) entry which is preliminary data.</text>
</comment>
<evidence type="ECO:0000313" key="8">
    <source>
        <dbReference type="EMBL" id="NKC66829.1"/>
    </source>
</evidence>
<keyword evidence="2 6" id="KW-0812">Transmembrane</keyword>
<dbReference type="OrthoDB" id="1653617at2"/>
<organism evidence="8 11">
    <name type="scientific">Vagococcus fluvialis</name>
    <dbReference type="NCBI Taxonomy" id="2738"/>
    <lineage>
        <taxon>Bacteria</taxon>
        <taxon>Bacillati</taxon>
        <taxon>Bacillota</taxon>
        <taxon>Bacilli</taxon>
        <taxon>Lactobacillales</taxon>
        <taxon>Enterococcaceae</taxon>
        <taxon>Vagococcus</taxon>
    </lineage>
</organism>
<evidence type="ECO:0000259" key="7">
    <source>
        <dbReference type="Pfam" id="PF13515"/>
    </source>
</evidence>
<proteinExistence type="predicted"/>
<feature type="coiled-coil region" evidence="5">
    <location>
        <begin position="159"/>
        <end position="193"/>
    </location>
</feature>
<dbReference type="EMBL" id="NGJX01000005">
    <property type="protein sequence ID" value="RSU02303.1"/>
    <property type="molecule type" value="Genomic_DNA"/>
</dbReference>
<accession>A0A369AWG6</accession>
<evidence type="ECO:0000313" key="10">
    <source>
        <dbReference type="Proteomes" id="UP000288197"/>
    </source>
</evidence>
<feature type="transmembrane region" description="Helical" evidence="6">
    <location>
        <begin position="138"/>
        <end position="155"/>
    </location>
</feature>
<feature type="transmembrane region" description="Helical" evidence="6">
    <location>
        <begin position="109"/>
        <end position="126"/>
    </location>
</feature>
<feature type="domain" description="Integral membrane bound transporter" evidence="7">
    <location>
        <begin position="22"/>
        <end position="151"/>
    </location>
</feature>
<feature type="transmembrane region" description="Helical" evidence="6">
    <location>
        <begin position="84"/>
        <end position="103"/>
    </location>
</feature>
<sequence>MHWGKYHLGLRTVKTSLAVMCCILIFQLTDRGTPIVATLAAVFALREDLSTSIDFGKSRILGNTIGGIGAFVYYACLQLVPNENLGQVLFIPLIVAILITFSIRIDNKAGIIGGIATFLFIAFSIPKNESYLYAFHRVVDTFIGTFVAVFWNFAIKSPLESKVEMIDDTEARIEEKEKEILRLQEEIEELKERELQD</sequence>
<keyword evidence="4 6" id="KW-0472">Membrane</keyword>
<evidence type="ECO:0000256" key="5">
    <source>
        <dbReference type="SAM" id="Coils"/>
    </source>
</evidence>
<evidence type="ECO:0000256" key="6">
    <source>
        <dbReference type="SAM" id="Phobius"/>
    </source>
</evidence>
<evidence type="ECO:0000256" key="3">
    <source>
        <dbReference type="ARBA" id="ARBA00022989"/>
    </source>
</evidence>
<keyword evidence="5" id="KW-0175">Coiled coil</keyword>
<comment type="subcellular location">
    <subcellularLocation>
        <location evidence="1">Membrane</location>
        <topology evidence="1">Multi-pass membrane protein</topology>
    </subcellularLocation>
</comment>
<protein>
    <recommendedName>
        <fullName evidence="7">Integral membrane bound transporter domain-containing protein</fullName>
    </recommendedName>
</protein>
<evidence type="ECO:0000313" key="9">
    <source>
        <dbReference type="EMBL" id="RSU02303.1"/>
    </source>
</evidence>
<dbReference type="Pfam" id="PF13515">
    <property type="entry name" value="FUSC_2"/>
    <property type="match status" value="1"/>
</dbReference>